<organism evidence="5">
    <name type="scientific">Balaenoptera musculus</name>
    <name type="common">Blue whale</name>
    <dbReference type="NCBI Taxonomy" id="9771"/>
    <lineage>
        <taxon>Eukaryota</taxon>
        <taxon>Metazoa</taxon>
        <taxon>Chordata</taxon>
        <taxon>Craniata</taxon>
        <taxon>Vertebrata</taxon>
        <taxon>Euteleostomi</taxon>
        <taxon>Mammalia</taxon>
        <taxon>Eutheria</taxon>
        <taxon>Laurasiatheria</taxon>
        <taxon>Artiodactyla</taxon>
        <taxon>Whippomorpha</taxon>
        <taxon>Cetacea</taxon>
        <taxon>Mysticeti</taxon>
        <taxon>Balaenopteridae</taxon>
        <taxon>Balaenoptera</taxon>
    </lineage>
</organism>
<dbReference type="PANTHER" id="PTHR13500">
    <property type="entry name" value="NUCLEOLAR PRERIBOSOMAL-ASSOCIATED PROTEIN 1"/>
    <property type="match status" value="1"/>
</dbReference>
<gene>
    <name evidence="5" type="primary">URB1</name>
</gene>
<dbReference type="InterPro" id="IPR059018">
    <property type="entry name" value="HEAT_URB1"/>
</dbReference>
<proteinExistence type="predicted"/>
<dbReference type="GO" id="GO:0000466">
    <property type="term" value="P:maturation of 5.8S rRNA from tricistronic rRNA transcript (SSU-rRNA, 5.8S rRNA, LSU-rRNA)"/>
    <property type="evidence" value="ECO:0007669"/>
    <property type="project" value="TreeGrafter"/>
</dbReference>
<dbReference type="Ensembl" id="ENSBMST00010031725.1">
    <property type="protein sequence ID" value="ENSBMSP00010028816.1"/>
    <property type="gene ID" value="ENSBMSG00010020887.1"/>
</dbReference>
<protein>
    <submittedName>
        <fullName evidence="5">URB1 ribosome biogenesis homolog</fullName>
    </submittedName>
</protein>
<dbReference type="Pfam" id="PF26140">
    <property type="entry name" value="HEAT_URB1"/>
    <property type="match status" value="1"/>
</dbReference>
<evidence type="ECO:0000256" key="1">
    <source>
        <dbReference type="SAM" id="MobiDB-lite"/>
    </source>
</evidence>
<reference evidence="5" key="1">
    <citation type="submission" date="2023-09" db="UniProtKB">
        <authorList>
            <consortium name="Ensembl"/>
        </authorList>
    </citation>
    <scope>IDENTIFICATION</scope>
</reference>
<dbReference type="GO" id="GO:0001650">
    <property type="term" value="C:fibrillar center"/>
    <property type="evidence" value="ECO:0007669"/>
    <property type="project" value="Ensembl"/>
</dbReference>
<dbReference type="InterPro" id="IPR039844">
    <property type="entry name" value="URB1"/>
</dbReference>
<dbReference type="Pfam" id="PF16201">
    <property type="entry name" value="NopRA1"/>
    <property type="match status" value="1"/>
</dbReference>
<dbReference type="GeneTree" id="ENSGT00390000014210"/>
<feature type="domain" description="URB1 central HEAT repeat" evidence="4">
    <location>
        <begin position="632"/>
        <end position="722"/>
    </location>
</feature>
<accession>A0A8C0DZ89</accession>
<feature type="domain" description="URB1 N-terminal" evidence="2">
    <location>
        <begin position="76"/>
        <end position="391"/>
    </location>
</feature>
<dbReference type="InterPro" id="IPR021714">
    <property type="entry name" value="URB1_N"/>
</dbReference>
<dbReference type="GO" id="GO:0000463">
    <property type="term" value="P:maturation of LSU-rRNA from tricistronic rRNA transcript (SSU-rRNA, 5.8S rRNA, LSU-rRNA)"/>
    <property type="evidence" value="ECO:0007669"/>
    <property type="project" value="TreeGrafter"/>
</dbReference>
<evidence type="ECO:0000313" key="5">
    <source>
        <dbReference type="Ensembl" id="ENSBMSP00010028816.1"/>
    </source>
</evidence>
<dbReference type="InterPro" id="IPR032436">
    <property type="entry name" value="URB1_C"/>
</dbReference>
<feature type="region of interest" description="Disordered" evidence="1">
    <location>
        <begin position="1"/>
        <end position="23"/>
    </location>
</feature>
<feature type="domain" description="URB1 C-terminal" evidence="3">
    <location>
        <begin position="1642"/>
        <end position="1831"/>
    </location>
</feature>
<name>A0A8C0DZ89_BALMU</name>
<dbReference type="Pfam" id="PF11707">
    <property type="entry name" value="Npa1"/>
    <property type="match status" value="1"/>
</dbReference>
<dbReference type="PANTHER" id="PTHR13500:SF0">
    <property type="entry name" value="NUCLEOLAR PRE-RIBOSOMAL-ASSOCIATED PROTEIN 1"/>
    <property type="match status" value="1"/>
</dbReference>
<evidence type="ECO:0000259" key="3">
    <source>
        <dbReference type="Pfam" id="PF16201"/>
    </source>
</evidence>
<dbReference type="OMA" id="VVWVWQS"/>
<evidence type="ECO:0000259" key="2">
    <source>
        <dbReference type="Pfam" id="PF11707"/>
    </source>
</evidence>
<evidence type="ECO:0000259" key="4">
    <source>
        <dbReference type="Pfam" id="PF26140"/>
    </source>
</evidence>
<feature type="region of interest" description="Disordered" evidence="1">
    <location>
        <begin position="1992"/>
        <end position="2019"/>
    </location>
</feature>
<sequence length="2235" mass="248669">MGGPKRKAPGGPDGAAPPAGAAKRARTEELTGVRFKAQLRDPQGAGPLEAFVSAKKLPREDVYDVVEGYIKISVECAEIFQLLSGEKHPESEMLLIFQVFEAILLRTASDLSHFRVVGTNIVKKLMNNHMKLICESLYASGYRMARACLNLMAAMVTQGPEAARDVCSHFDLNKKTLYTLVTKRDSKGVHDVRLAYIQFALSFLIAGDDSTVAQVLELKEFIPCIFSSGMKEDRISTINILLSTLKTKVVHNKNITKTQKVRFFTGQVLNHIASLYSWKGIVDVSLENVETSAEDAGKTMVRELVHNFLMDLCCSLKHGINFYDASLGTFGRGGNLTLLHFLLGLKTAADDELVAELVVNILKVCPDLLNKYFKEVTFSFLPRVQSTWSSNIKLLNKIYAAQPDISRAFQTREFIPLPRLLAMVMVTTVPLVCNKIMFTQALNLDSKSVKHTALSLISIILKRASKTIDYCLNKGAWQESGVYTAAMMEDFVRLFREALSKILPDLNAIVWVWQSLRKQETEQDDEKAKKRGNRTPATCVAPQSDAETILLKAVLLQVICLYQKVVPHVVMQYNFDFSKLLKGVISEEGLREEVPLTLQHLVLKVALALPASKFLWLKAQEGPDAEIIGGKRSVFYLLMKMFVTSSHSHLKSSTKLLIVKILRDTGLFEHTWQELELWLEHLDDTAEENKEAVIQFLERVLLTLVANPYSYTDKASDFVQEASALQASVTRQDADDVSIPISHIDDVLDMVDVLVEGSEGLDEEVGSLLNADTILLTFPFSAVVPAALEARNKLLLGTESEAGESIVAYLTRVLMDLLHTQRDPLALCLLLQSYDKLEPPLPPCCRQLCRFNRYYSLWIPEPAREALALQTSGSPAPPDPPAPSFSALLQMACAGQGQALLDQGVQGQLRAALLQLPMHQALRSAKHLLLYVRSAVENFGQLGRRTGPPLLQFLLDLLRRLVIHCQQLDTQNQQKCQAAQAESDLFLDVESMASLELANDKTLEEVLVAILTHPTLEAWYLALEQQALPPHTLSPVLVKLLAAHLSAGVLPLLVASAPVLQGLGQLGLLARYSEAVTQSVLKELRNRRARAATPMPKTLPQLEALQGLHPYMEGAQLREVTLALLSLPEAHLVAQRPTESRQKERHLNALGETLVQLLTSRAQEQLQSGELLWASEYVRGLGALLPTLAVDELDAVLLQALQREPALAPAVGVSLLDYCLARRTPAALGTAALLLQHSCPHVLRFERWCGRASLGLCLQEALDDFLPVVRTYLQRRTREHFTRPAGVSSAVIPVLRKALWRPLQTRLLSADGPLESGLHQEILAQLVPFARAKDLHVLMDRLPRLLQTPGGHKSWVVADSVLAVLEGSAEELRAWRRTLLEACVQWLIASFSGGQQDDGAQDREEQMLLRLNELLNSLNEIDPGDWQKFVKTGLKFRYQDHAFLKALRAAVQLLYLPESAACSRLTQLSVVHMMLTQHSLFLPTLLTAGEQETPGSPIREALVDLMSVAVRLCPSVCESSHFAVLLGAYGASLSVLDQKILLLLRAYEQNNHSLVNFRLLPWGPAAVEHQKTCQSLGKSLWQQPSVGDILRLLDPDRMMKTVLHFPQNRRLLPPEFLLHLFSELTRPEFVVDCRKFVDSNALGLTVTALSSYDPPMRAAAYSVLAAYYSQLEGARFREQPQVLYLLDVVRNGIRTKNMRLTFTLTLFIAKAALQILRPEEHMYLKVNKFLLSHEYLNMNKVPGFYQFFYSSDFEQKTEREWMFGLLRQGMRDKYCYKLCARRGILHIVLSFFSSPLCDDVAQNWILEILQNAARDAKSAYEILRDYSLLTWILHILESKFLETQLLSNLISLLHTLWVTTLGDRGVEAGQQPPCKPGSQEPPKLLALHLVDEFLYVLLVLTKHLRPALAPTQFTSFFGALDSVLRYRATVLQAFRDMNRFTVNETVLSTRDALVLLHQWSLVERDVRLQEDLRAAAERCQVRELLKMLKDKNKPVGPARARGPRGRKRRPGEAEEAVDPELPASTWEACRSFLRSILTHWGPAFPDPEPESEGPGPVGAVTALVAGWVLRSAAASPLGRAETAGLLGWLRSRILLRPAVVADLLQDSAVASGVFRLYSRFCGAEGLAGPEQSAAGLFNAVMLQLVAARGPTGSPYWPMLEAVHLSSLNAEDAATRATAAFLVSLYIKDVWLGAQRPDTLLTHVRMVLDASEDVEGGDEEAVVRLCKDIAAAIPDT</sequence>